<reference evidence="2" key="1">
    <citation type="submission" date="2013-12" db="EMBL/GenBank/DDBJ databases">
        <authorList>
            <person name="Omoto C.K."/>
            <person name="Sibley D."/>
            <person name="Venepally P."/>
            <person name="Hadjithomas M."/>
            <person name="Karamycheva S."/>
            <person name="Brunk B."/>
            <person name="Roos D."/>
            <person name="Caler E."/>
            <person name="Lorenzi H."/>
        </authorList>
    </citation>
    <scope>NUCLEOTIDE SEQUENCE</scope>
</reference>
<sequence>MYWSPCLLVAGPVASLDGPMGTGRVLSSKATRRLSLSIEVRGGASVASSSIARHHLPSRLLILPTSRGQASPVPAILATELRATGRPLPLRTRPVNESPTLMLEKRNGEPKLVIDYTEWSTYKCSTNTHFPNSPASCKKREPTIKSATFLH</sequence>
<organism evidence="2 3">
    <name type="scientific">Gregarina niphandrodes</name>
    <name type="common">Septate eugregarine</name>
    <dbReference type="NCBI Taxonomy" id="110365"/>
    <lineage>
        <taxon>Eukaryota</taxon>
        <taxon>Sar</taxon>
        <taxon>Alveolata</taxon>
        <taxon>Apicomplexa</taxon>
        <taxon>Conoidasida</taxon>
        <taxon>Gregarinasina</taxon>
        <taxon>Eugregarinorida</taxon>
        <taxon>Gregarinidae</taxon>
        <taxon>Gregarina</taxon>
    </lineage>
</organism>
<dbReference type="RefSeq" id="XP_011128892.1">
    <property type="nucleotide sequence ID" value="XM_011130590.1"/>
</dbReference>
<accession>A0A023BCF6</accession>
<evidence type="ECO:0000256" key="1">
    <source>
        <dbReference type="SAM" id="MobiDB-lite"/>
    </source>
</evidence>
<keyword evidence="3" id="KW-1185">Reference proteome</keyword>
<evidence type="ECO:0000313" key="2">
    <source>
        <dbReference type="EMBL" id="EZG83893.1"/>
    </source>
</evidence>
<dbReference type="GeneID" id="22910756"/>
<protein>
    <submittedName>
        <fullName evidence="2">Uncharacterized protein</fullName>
    </submittedName>
</protein>
<evidence type="ECO:0000313" key="3">
    <source>
        <dbReference type="Proteomes" id="UP000019763"/>
    </source>
</evidence>
<name>A0A023BCF6_GRENI</name>
<dbReference type="AlphaFoldDB" id="A0A023BCF6"/>
<comment type="caution">
    <text evidence="2">The sequence shown here is derived from an EMBL/GenBank/DDBJ whole genome shotgun (WGS) entry which is preliminary data.</text>
</comment>
<dbReference type="VEuPathDB" id="CryptoDB:GNI_013760"/>
<dbReference type="EMBL" id="AFNH02000102">
    <property type="protein sequence ID" value="EZG83893.1"/>
    <property type="molecule type" value="Genomic_DNA"/>
</dbReference>
<gene>
    <name evidence="2" type="ORF">GNI_013760</name>
</gene>
<proteinExistence type="predicted"/>
<dbReference type="Proteomes" id="UP000019763">
    <property type="component" value="Unassembled WGS sequence"/>
</dbReference>
<feature type="region of interest" description="Disordered" evidence="1">
    <location>
        <begin position="130"/>
        <end position="151"/>
    </location>
</feature>